<name>A0A6C0CS90_9ZZZZ</name>
<protein>
    <submittedName>
        <fullName evidence="2">Uncharacterized protein</fullName>
    </submittedName>
</protein>
<evidence type="ECO:0000256" key="1">
    <source>
        <dbReference type="SAM" id="MobiDB-lite"/>
    </source>
</evidence>
<accession>A0A6C0CS90</accession>
<sequence length="213" mass="24253">MTKIVLVEKNGNKKNLNAKGLTREALYKKCGFRKTDDFEKRHSWEVKNNGVHSVEVWARNTGRANTENKYDLPPPIDTELYFGTIAVVGVDSSGEITDMDVEQWNKIYEQLFGGFDDLDDDDDDDEEDELEHIPKELKTKVGGYMKDGFVVDADESDEEDEGEGFGSEALDDDDEESEEESEEDSDDEDLDDMLSDVGSELQEEDYLYSDDEQ</sequence>
<dbReference type="EMBL" id="MN739467">
    <property type="protein sequence ID" value="QHT06355.1"/>
    <property type="molecule type" value="Genomic_DNA"/>
</dbReference>
<feature type="compositionally biased region" description="Acidic residues" evidence="1">
    <location>
        <begin position="152"/>
        <end position="194"/>
    </location>
</feature>
<feature type="region of interest" description="Disordered" evidence="1">
    <location>
        <begin position="144"/>
        <end position="213"/>
    </location>
</feature>
<feature type="compositionally biased region" description="Acidic residues" evidence="1">
    <location>
        <begin position="201"/>
        <end position="213"/>
    </location>
</feature>
<proteinExistence type="predicted"/>
<reference evidence="2" key="1">
    <citation type="journal article" date="2020" name="Nature">
        <title>Giant virus diversity and host interactions through global metagenomics.</title>
        <authorList>
            <person name="Schulz F."/>
            <person name="Roux S."/>
            <person name="Paez-Espino D."/>
            <person name="Jungbluth S."/>
            <person name="Walsh D.A."/>
            <person name="Denef V.J."/>
            <person name="McMahon K.D."/>
            <person name="Konstantinidis K.T."/>
            <person name="Eloe-Fadrosh E.A."/>
            <person name="Kyrpides N.C."/>
            <person name="Woyke T."/>
        </authorList>
    </citation>
    <scope>NUCLEOTIDE SEQUENCE</scope>
    <source>
        <strain evidence="2">GVMAG-M-3300021425-30</strain>
    </source>
</reference>
<dbReference type="AlphaFoldDB" id="A0A6C0CS90"/>
<evidence type="ECO:0000313" key="2">
    <source>
        <dbReference type="EMBL" id="QHT06355.1"/>
    </source>
</evidence>
<organism evidence="2">
    <name type="scientific">viral metagenome</name>
    <dbReference type="NCBI Taxonomy" id="1070528"/>
    <lineage>
        <taxon>unclassified sequences</taxon>
        <taxon>metagenomes</taxon>
        <taxon>organismal metagenomes</taxon>
    </lineage>
</organism>